<evidence type="ECO:0000313" key="3">
    <source>
        <dbReference type="Proteomes" id="UP001501436"/>
    </source>
</evidence>
<name>A0ABP9G764_9SPHI</name>
<protein>
    <recommendedName>
        <fullName evidence="4">PBCV-specific basic adaptor domain-containing protein</fullName>
    </recommendedName>
</protein>
<feature type="signal peptide" evidence="1">
    <location>
        <begin position="1"/>
        <end position="22"/>
    </location>
</feature>
<dbReference type="Proteomes" id="UP001501436">
    <property type="component" value="Unassembled WGS sequence"/>
</dbReference>
<evidence type="ECO:0008006" key="4">
    <source>
        <dbReference type="Google" id="ProtNLM"/>
    </source>
</evidence>
<gene>
    <name evidence="2" type="ORF">GCM10023313_35110</name>
</gene>
<keyword evidence="3" id="KW-1185">Reference proteome</keyword>
<comment type="caution">
    <text evidence="2">The sequence shown here is derived from an EMBL/GenBank/DDBJ whole genome shotgun (WGS) entry which is preliminary data.</text>
</comment>
<keyword evidence="1" id="KW-0732">Signal</keyword>
<dbReference type="RefSeq" id="WP_345333337.1">
    <property type="nucleotide sequence ID" value="NZ_BAABJI010000004.1"/>
</dbReference>
<proteinExistence type="predicted"/>
<reference evidence="3" key="1">
    <citation type="journal article" date="2019" name="Int. J. Syst. Evol. Microbiol.">
        <title>The Global Catalogue of Microorganisms (GCM) 10K type strain sequencing project: providing services to taxonomists for standard genome sequencing and annotation.</title>
        <authorList>
            <consortium name="The Broad Institute Genomics Platform"/>
            <consortium name="The Broad Institute Genome Sequencing Center for Infectious Disease"/>
            <person name="Wu L."/>
            <person name="Ma J."/>
        </authorList>
    </citation>
    <scope>NUCLEOTIDE SEQUENCE [LARGE SCALE GENOMIC DNA]</scope>
    <source>
        <strain evidence="3">JCM 18283</strain>
    </source>
</reference>
<feature type="chain" id="PRO_5045982500" description="PBCV-specific basic adaptor domain-containing protein" evidence="1">
    <location>
        <begin position="23"/>
        <end position="97"/>
    </location>
</feature>
<dbReference type="EMBL" id="BAABJI010000004">
    <property type="protein sequence ID" value="GAA4927549.1"/>
    <property type="molecule type" value="Genomic_DNA"/>
</dbReference>
<organism evidence="2 3">
    <name type="scientific">Mucilaginibacter defluvii</name>
    <dbReference type="NCBI Taxonomy" id="1196019"/>
    <lineage>
        <taxon>Bacteria</taxon>
        <taxon>Pseudomonadati</taxon>
        <taxon>Bacteroidota</taxon>
        <taxon>Sphingobacteriia</taxon>
        <taxon>Sphingobacteriales</taxon>
        <taxon>Sphingobacteriaceae</taxon>
        <taxon>Mucilaginibacter</taxon>
    </lineage>
</organism>
<evidence type="ECO:0000256" key="1">
    <source>
        <dbReference type="SAM" id="SignalP"/>
    </source>
</evidence>
<evidence type="ECO:0000313" key="2">
    <source>
        <dbReference type="EMBL" id="GAA4927549.1"/>
    </source>
</evidence>
<accession>A0ABP9G764</accession>
<sequence>MKNIVKAAIVAAGLFAASYSYAQSVGQDVKKTAKKVGNKTAEVASKGASSVVDKKYDGKAGPNNETIFIDKNSAYYYINKKGKRVYIPKEQLRDKVE</sequence>